<reference evidence="5" key="1">
    <citation type="journal article" date="2017" name="Proc. Natl. Acad. Sci. U.S.A.">
        <title>Simulation of Deepwater Horizon oil plume reveals substrate specialization within a complex community of hydrocarbon degraders.</title>
        <authorList>
            <person name="Hu P."/>
            <person name="Dubinsky E.A."/>
            <person name="Probst A.J."/>
            <person name="Wang J."/>
            <person name="Sieber C.M.K."/>
            <person name="Tom L.M."/>
            <person name="Gardinali P."/>
            <person name="Banfield J.F."/>
            <person name="Atlas R.M."/>
            <person name="Andersen G.L."/>
        </authorList>
    </citation>
    <scope>NUCLEOTIDE SEQUENCE [LARGE SCALE GENOMIC DNA]</scope>
</reference>
<name>A0A1Y5E981_COLPS</name>
<dbReference type="AlphaFoldDB" id="A0A1Y5E981"/>
<dbReference type="Pfam" id="PF20419">
    <property type="entry name" value="DUF6701"/>
    <property type="match status" value="1"/>
</dbReference>
<feature type="region of interest" description="Disordered" evidence="1">
    <location>
        <begin position="143"/>
        <end position="176"/>
    </location>
</feature>
<feature type="domain" description="DUF6701" evidence="3">
    <location>
        <begin position="257"/>
        <end position="916"/>
    </location>
</feature>
<evidence type="ECO:0000313" key="5">
    <source>
        <dbReference type="Proteomes" id="UP000243053"/>
    </source>
</evidence>
<accession>A0A1Y5E981</accession>
<dbReference type="EMBL" id="MAAF01000090">
    <property type="protein sequence ID" value="OUR77237.1"/>
    <property type="molecule type" value="Genomic_DNA"/>
</dbReference>
<keyword evidence="2" id="KW-0732">Signal</keyword>
<feature type="signal peptide" evidence="2">
    <location>
        <begin position="1"/>
        <end position="21"/>
    </location>
</feature>
<feature type="chain" id="PRO_5012621881" description="DUF6701 domain-containing protein" evidence="2">
    <location>
        <begin position="22"/>
        <end position="918"/>
    </location>
</feature>
<comment type="caution">
    <text evidence="4">The sequence shown here is derived from an EMBL/GenBank/DDBJ whole genome shotgun (WGS) entry which is preliminary data.</text>
</comment>
<sequence length="918" mass="99071">MDRFIKIFCFSLLLLSTQVVALCSQYMSKATLNEAGKVGFIEIKLLDNSISASTYTTWKVKVCKKQGKINKCTSELPLSSSTSLPYIVVLTSFIPNNKAFDILLIDGSGDTIDYLSVGSYALQNGSSCALNYWEASTSNSHDYRRMPDGTGDWGNAGNGNSGGNTGGGSNDGTPPSVIDHFEIDTLDGQGITCEADQIIIKACADASCNTVNPDAVDVKLSINGVEDKTVTVSGNNGTTTSYPFITVGQASLSLDQTYKCTNSPGITPCNVEFKDSGFIISDIPMQISGKSSSEGFNATTLSLRAVETNTTTGSCIGTFPNDTDVAVNLSYSCAGGDCKDLLALSNNGNSYNLTKTATSQDLYFSTGSTAIFTLNYPHAGKFIINAQKDVEVEDSDGSKIIKDFSVSSNAFVERPFGIKLDFSNDSNDSKALAESSGGLIDTGGSPFKKAGESFTLTATAMQWVSGQDETGAGSVPDGIPDDFVVFNKNTLKANNFAGGEVTINNTLLLPNPGNNPVLNIIESNSFNASTSSLNNKYSFDEVGIIELNSTLASNDYLGAGDILGKVTNVGRFTPAYFTQTVESHGSLNAYHYSSCDPITNDWAYAGQTRELSGVSVGAISYKEAPIINITAYNLKDGITQNYTEPDFMKLVKGGIDITAPVADDEELRLPIVAGEKIMLSSVMNRGEDPVVTTTKGVVSYTFNELDDFVYEHTKHSKIKPFPAKIPFLVTRVEDGDKINLYAGSKTDITATQKVITPGVEIRFGRWLLENSYGPETSNLPVSMFTQIFDGTTFINNKEENCLVPEVGDIENTGNVGDGEMDLWHYRLADIGVPDNLLPSHTSPNVEAKKFVSGIYQFLFFLAPGDGRQGSLSFEYQVPPWLQYDWNNDESFTNNPTSTLTFGIYRGNDRIIYQREVSR</sequence>
<evidence type="ECO:0000256" key="2">
    <source>
        <dbReference type="SAM" id="SignalP"/>
    </source>
</evidence>
<feature type="compositionally biased region" description="Gly residues" evidence="1">
    <location>
        <begin position="151"/>
        <end position="170"/>
    </location>
</feature>
<protein>
    <recommendedName>
        <fullName evidence="3">DUF6701 domain-containing protein</fullName>
    </recommendedName>
</protein>
<proteinExistence type="predicted"/>
<evidence type="ECO:0000259" key="3">
    <source>
        <dbReference type="Pfam" id="PF20419"/>
    </source>
</evidence>
<organism evidence="4 5">
    <name type="scientific">Colwellia psychrerythraea</name>
    <name type="common">Vibrio psychroerythus</name>
    <dbReference type="NCBI Taxonomy" id="28229"/>
    <lineage>
        <taxon>Bacteria</taxon>
        <taxon>Pseudomonadati</taxon>
        <taxon>Pseudomonadota</taxon>
        <taxon>Gammaproteobacteria</taxon>
        <taxon>Alteromonadales</taxon>
        <taxon>Colwelliaceae</taxon>
        <taxon>Colwellia</taxon>
    </lineage>
</organism>
<dbReference type="InterPro" id="IPR046524">
    <property type="entry name" value="DUF6701"/>
</dbReference>
<evidence type="ECO:0000313" key="4">
    <source>
        <dbReference type="EMBL" id="OUR77237.1"/>
    </source>
</evidence>
<evidence type="ECO:0000256" key="1">
    <source>
        <dbReference type="SAM" id="MobiDB-lite"/>
    </source>
</evidence>
<dbReference type="Proteomes" id="UP000243053">
    <property type="component" value="Unassembled WGS sequence"/>
</dbReference>
<gene>
    <name evidence="4" type="ORF">A9Q75_15380</name>
</gene>